<evidence type="ECO:0000313" key="2">
    <source>
        <dbReference type="Proteomes" id="UP000652761"/>
    </source>
</evidence>
<protein>
    <submittedName>
        <fullName evidence="1">Uncharacterized protein</fullName>
    </submittedName>
</protein>
<dbReference type="EMBL" id="NMUH01001773">
    <property type="protein sequence ID" value="MQL95256.1"/>
    <property type="molecule type" value="Genomic_DNA"/>
</dbReference>
<proteinExistence type="predicted"/>
<sequence length="109" mass="12125">MTQKKVDATSVDTTWASVDTLSQIAQKEFWKLSLVSTLPDPDVTARKHSAWYLVVDGTLLEQPLRGVRRSPMTPLGSKWPSVFGSLLAELEDTWLDDWSPDALMGHDGP</sequence>
<comment type="caution">
    <text evidence="1">The sequence shown here is derived from an EMBL/GenBank/DDBJ whole genome shotgun (WGS) entry which is preliminary data.</text>
</comment>
<dbReference type="AlphaFoldDB" id="A0A843VJH5"/>
<keyword evidence="2" id="KW-1185">Reference proteome</keyword>
<evidence type="ECO:0000313" key="1">
    <source>
        <dbReference type="EMBL" id="MQL95256.1"/>
    </source>
</evidence>
<accession>A0A843VJH5</accession>
<name>A0A843VJH5_COLES</name>
<reference evidence="1" key="1">
    <citation type="submission" date="2017-07" db="EMBL/GenBank/DDBJ databases">
        <title>Taro Niue Genome Assembly and Annotation.</title>
        <authorList>
            <person name="Atibalentja N."/>
            <person name="Keating K."/>
            <person name="Fields C.J."/>
        </authorList>
    </citation>
    <scope>NUCLEOTIDE SEQUENCE</scope>
    <source>
        <strain evidence="1">Niue_2</strain>
        <tissue evidence="1">Leaf</tissue>
    </source>
</reference>
<gene>
    <name evidence="1" type="ORF">Taro_027922</name>
</gene>
<dbReference type="Proteomes" id="UP000652761">
    <property type="component" value="Unassembled WGS sequence"/>
</dbReference>
<organism evidence="1 2">
    <name type="scientific">Colocasia esculenta</name>
    <name type="common">Wild taro</name>
    <name type="synonym">Arum esculentum</name>
    <dbReference type="NCBI Taxonomy" id="4460"/>
    <lineage>
        <taxon>Eukaryota</taxon>
        <taxon>Viridiplantae</taxon>
        <taxon>Streptophyta</taxon>
        <taxon>Embryophyta</taxon>
        <taxon>Tracheophyta</taxon>
        <taxon>Spermatophyta</taxon>
        <taxon>Magnoliopsida</taxon>
        <taxon>Liliopsida</taxon>
        <taxon>Araceae</taxon>
        <taxon>Aroideae</taxon>
        <taxon>Colocasieae</taxon>
        <taxon>Colocasia</taxon>
    </lineage>
</organism>